<comment type="similarity">
    <text evidence="10">Belongs to the peptidase M48 family.</text>
</comment>
<evidence type="ECO:0000256" key="8">
    <source>
        <dbReference type="ARBA" id="ARBA00023049"/>
    </source>
</evidence>
<dbReference type="GO" id="GO:0006508">
    <property type="term" value="P:proteolysis"/>
    <property type="evidence" value="ECO:0007669"/>
    <property type="project" value="UniProtKB-KW"/>
</dbReference>
<evidence type="ECO:0000256" key="12">
    <source>
        <dbReference type="SAM" id="Phobius"/>
    </source>
</evidence>
<keyword evidence="4" id="KW-0479">Metal-binding</keyword>
<evidence type="ECO:0000256" key="9">
    <source>
        <dbReference type="ARBA" id="ARBA00023136"/>
    </source>
</evidence>
<keyword evidence="1" id="KW-1003">Cell membrane</keyword>
<evidence type="ECO:0000256" key="1">
    <source>
        <dbReference type="ARBA" id="ARBA00022475"/>
    </source>
</evidence>
<dbReference type="Pfam" id="PF01435">
    <property type="entry name" value="Peptidase_M48"/>
    <property type="match status" value="1"/>
</dbReference>
<evidence type="ECO:0000256" key="6">
    <source>
        <dbReference type="ARBA" id="ARBA00022833"/>
    </source>
</evidence>
<comment type="cofactor">
    <cofactor evidence="10">
        <name>Zn(2+)</name>
        <dbReference type="ChEBI" id="CHEBI:29105"/>
    </cofactor>
    <text evidence="10">Binds 1 zinc ion per subunit.</text>
</comment>
<evidence type="ECO:0000313" key="14">
    <source>
        <dbReference type="EMBL" id="OVE84541.1"/>
    </source>
</evidence>
<comment type="caution">
    <text evidence="14">The sequence shown here is derived from an EMBL/GenBank/DDBJ whole genome shotgun (WGS) entry which is preliminary data.</text>
</comment>
<evidence type="ECO:0000256" key="7">
    <source>
        <dbReference type="ARBA" id="ARBA00022989"/>
    </source>
</evidence>
<dbReference type="Proteomes" id="UP000196084">
    <property type="component" value="Unassembled WGS sequence"/>
</dbReference>
<feature type="transmembrane region" description="Helical" evidence="12">
    <location>
        <begin position="53"/>
        <end position="71"/>
    </location>
</feature>
<dbReference type="RefSeq" id="WP_087714584.1">
    <property type="nucleotide sequence ID" value="NZ_MWPH01000002.1"/>
</dbReference>
<accession>A0A202E8F9</accession>
<evidence type="ECO:0000256" key="4">
    <source>
        <dbReference type="ARBA" id="ARBA00022723"/>
    </source>
</evidence>
<dbReference type="OrthoDB" id="205560at2157"/>
<dbReference type="PANTHER" id="PTHR43221:SF2">
    <property type="entry name" value="PROTEASE HTPX HOMOLOG"/>
    <property type="match status" value="1"/>
</dbReference>
<gene>
    <name evidence="14" type="ORF">B2G88_09050</name>
</gene>
<evidence type="ECO:0000259" key="13">
    <source>
        <dbReference type="Pfam" id="PF01435"/>
    </source>
</evidence>
<feature type="region of interest" description="Disordered" evidence="11">
    <location>
        <begin position="346"/>
        <end position="367"/>
    </location>
</feature>
<keyword evidence="2 10" id="KW-0645">Protease</keyword>
<dbReference type="AlphaFoldDB" id="A0A202E8F9"/>
<keyword evidence="5 10" id="KW-0378">Hydrolase</keyword>
<dbReference type="GO" id="GO:0046872">
    <property type="term" value="F:metal ion binding"/>
    <property type="evidence" value="ECO:0007669"/>
    <property type="project" value="UniProtKB-KW"/>
</dbReference>
<keyword evidence="9 12" id="KW-0472">Membrane</keyword>
<evidence type="ECO:0000256" key="2">
    <source>
        <dbReference type="ARBA" id="ARBA00022670"/>
    </source>
</evidence>
<evidence type="ECO:0000256" key="3">
    <source>
        <dbReference type="ARBA" id="ARBA00022692"/>
    </source>
</evidence>
<proteinExistence type="inferred from homology"/>
<dbReference type="InterPro" id="IPR050083">
    <property type="entry name" value="HtpX_protease"/>
</dbReference>
<feature type="transmembrane region" description="Helical" evidence="12">
    <location>
        <begin position="198"/>
        <end position="218"/>
    </location>
</feature>
<evidence type="ECO:0000256" key="5">
    <source>
        <dbReference type="ARBA" id="ARBA00022801"/>
    </source>
</evidence>
<dbReference type="EMBL" id="MWPH01000002">
    <property type="protein sequence ID" value="OVE84541.1"/>
    <property type="molecule type" value="Genomic_DNA"/>
</dbReference>
<evidence type="ECO:0000256" key="10">
    <source>
        <dbReference type="RuleBase" id="RU003983"/>
    </source>
</evidence>
<feature type="domain" description="Peptidase M48" evidence="13">
    <location>
        <begin position="99"/>
        <end position="362"/>
    </location>
</feature>
<dbReference type="GO" id="GO:0004222">
    <property type="term" value="F:metalloendopeptidase activity"/>
    <property type="evidence" value="ECO:0007669"/>
    <property type="project" value="InterPro"/>
</dbReference>
<feature type="transmembrane region" description="Helical" evidence="12">
    <location>
        <begin position="224"/>
        <end position="245"/>
    </location>
</feature>
<dbReference type="PANTHER" id="PTHR43221">
    <property type="entry name" value="PROTEASE HTPX"/>
    <property type="match status" value="1"/>
</dbReference>
<keyword evidence="8 10" id="KW-0482">Metalloprotease</keyword>
<keyword evidence="15" id="KW-1185">Reference proteome</keyword>
<reference evidence="14 15" key="1">
    <citation type="submission" date="2017-02" db="EMBL/GenBank/DDBJ databases">
        <title>Natronthermophilus aegyptiacus gen. nov.,sp. nov., an aerobic, extremely halophilic alkalithermophilic archaeon isolated from the athalassohaline Wadi An Natrun, Egypt.</title>
        <authorList>
            <person name="Zhao B."/>
        </authorList>
    </citation>
    <scope>NUCLEOTIDE SEQUENCE [LARGE SCALE GENOMIC DNA]</scope>
    <source>
        <strain evidence="14 15">CGMCC 1.3597</strain>
    </source>
</reference>
<evidence type="ECO:0000256" key="11">
    <source>
        <dbReference type="SAM" id="MobiDB-lite"/>
    </source>
</evidence>
<protein>
    <submittedName>
        <fullName evidence="14">Peptidase M48 Ste24p</fullName>
    </submittedName>
</protein>
<keyword evidence="3 12" id="KW-0812">Transmembrane</keyword>
<dbReference type="InterPro" id="IPR001915">
    <property type="entry name" value="Peptidase_M48"/>
</dbReference>
<name>A0A202E8F9_9EURY</name>
<sequence>MNGRSLHSLRVRLAVTLALLVALAVGVVAAVAWATYTLVGAVDRTRVTAVSDAGPLLVGLLVLAACAMVVAHSRYGYRRVLESVDASPLEADDPDTHGLRPHVQRFAQAADVEVPAVAVATEREPTSFTVGNGTDATLVVTEGLLEVLSEDELEAVLAHEVAHLANRDATVATVAATVGSISEGLFARERRIGTWLQFLLTIGSVTVVLVLVAIPILVLSVAYLVVSVLARVVLAAGAITVGVHAQTREYAADRAGAELAGDPAALASALETLAAAGPPETDARTQFHASSTLGIVPYALTDTDEPGVPSSLARWVPDADSELDRAAWVRGLSSASGRVGRALEWRPSTHPPVAERVERLRRQARES</sequence>
<dbReference type="Gene3D" id="3.30.2010.10">
    <property type="entry name" value="Metalloproteases ('zincins'), catalytic domain"/>
    <property type="match status" value="1"/>
</dbReference>
<organism evidence="14 15">
    <name type="scientific">Natronolimnobius baerhuensis</name>
    <dbReference type="NCBI Taxonomy" id="253108"/>
    <lineage>
        <taxon>Archaea</taxon>
        <taxon>Methanobacteriati</taxon>
        <taxon>Methanobacteriota</taxon>
        <taxon>Stenosarchaea group</taxon>
        <taxon>Halobacteria</taxon>
        <taxon>Halobacteriales</taxon>
        <taxon>Natrialbaceae</taxon>
        <taxon>Natronolimnobius</taxon>
    </lineage>
</organism>
<keyword evidence="7 12" id="KW-1133">Transmembrane helix</keyword>
<evidence type="ECO:0000313" key="15">
    <source>
        <dbReference type="Proteomes" id="UP000196084"/>
    </source>
</evidence>
<keyword evidence="6 10" id="KW-0862">Zinc</keyword>
<feature type="compositionally biased region" description="Basic and acidic residues" evidence="11">
    <location>
        <begin position="353"/>
        <end position="367"/>
    </location>
</feature>